<evidence type="ECO:0000256" key="1">
    <source>
        <dbReference type="SAM" id="Phobius"/>
    </source>
</evidence>
<gene>
    <name evidence="2" type="ORF">CW362_19805</name>
</gene>
<dbReference type="PROSITE" id="PS51257">
    <property type="entry name" value="PROKAR_LIPOPROTEIN"/>
    <property type="match status" value="1"/>
</dbReference>
<dbReference type="EMBL" id="PJOS01000036">
    <property type="protein sequence ID" value="PKT71298.1"/>
    <property type="molecule type" value="Genomic_DNA"/>
</dbReference>
<keyword evidence="1" id="KW-0472">Membrane</keyword>
<reference evidence="2 3" key="1">
    <citation type="submission" date="2017-12" db="EMBL/GenBank/DDBJ databases">
        <title>Streptomyces populusis sp. nov., a novel endophytic actinobacterium isolated from stems of Populus adenopoda Maxim.</title>
        <authorList>
            <person name="Wang Z."/>
        </authorList>
    </citation>
    <scope>NUCLEOTIDE SEQUENCE [LARGE SCALE GENOMIC DNA]</scope>
    <source>
        <strain evidence="2 3">A249</strain>
    </source>
</reference>
<proteinExistence type="predicted"/>
<keyword evidence="3" id="KW-1185">Reference proteome</keyword>
<evidence type="ECO:0000313" key="3">
    <source>
        <dbReference type="Proteomes" id="UP000236178"/>
    </source>
</evidence>
<organism evidence="2 3">
    <name type="scientific">Streptomyces populi</name>
    <dbReference type="NCBI Taxonomy" id="2058924"/>
    <lineage>
        <taxon>Bacteria</taxon>
        <taxon>Bacillati</taxon>
        <taxon>Actinomycetota</taxon>
        <taxon>Actinomycetes</taxon>
        <taxon>Kitasatosporales</taxon>
        <taxon>Streptomycetaceae</taxon>
        <taxon>Streptomyces</taxon>
    </lineage>
</organism>
<keyword evidence="1" id="KW-0812">Transmembrane</keyword>
<feature type="transmembrane region" description="Helical" evidence="1">
    <location>
        <begin position="39"/>
        <end position="61"/>
    </location>
</feature>
<comment type="caution">
    <text evidence="2">The sequence shown here is derived from an EMBL/GenBank/DDBJ whole genome shotgun (WGS) entry which is preliminary data.</text>
</comment>
<accession>A0A2I0SMZ5</accession>
<protein>
    <submittedName>
        <fullName evidence="2">Uncharacterized protein</fullName>
    </submittedName>
</protein>
<keyword evidence="1" id="KW-1133">Transmembrane helix</keyword>
<dbReference type="AlphaFoldDB" id="A0A2I0SMZ5"/>
<evidence type="ECO:0000313" key="2">
    <source>
        <dbReference type="EMBL" id="PKT71298.1"/>
    </source>
</evidence>
<sequence length="76" mass="8335">MTGKTRQMQRDREFALTLAVLLLTGGVLLLSCWMGPLTTFAAVAVLVVIAYAVPGLARRLALRRALRRLLRALNDA</sequence>
<name>A0A2I0SMZ5_9ACTN</name>
<dbReference type="Proteomes" id="UP000236178">
    <property type="component" value="Unassembled WGS sequence"/>
</dbReference>